<evidence type="ECO:0000256" key="2">
    <source>
        <dbReference type="ARBA" id="ARBA00006024"/>
    </source>
</evidence>
<dbReference type="OrthoDB" id="9813266at2"/>
<dbReference type="Proteomes" id="UP000004754">
    <property type="component" value="Unassembled WGS sequence"/>
</dbReference>
<dbReference type="InterPro" id="IPR023214">
    <property type="entry name" value="HAD_sf"/>
</dbReference>
<keyword evidence="10" id="KW-0547">Nucleotide-binding</keyword>
<dbReference type="PROSITE" id="PS00154">
    <property type="entry name" value="ATPASE_E1_E2"/>
    <property type="match status" value="1"/>
</dbReference>
<dbReference type="InterPro" id="IPR027256">
    <property type="entry name" value="P-typ_ATPase_IB"/>
</dbReference>
<dbReference type="InterPro" id="IPR001757">
    <property type="entry name" value="P_typ_ATPase"/>
</dbReference>
<dbReference type="STRING" id="887929.HMP0721_1229"/>
<name>E6MGU6_9FIRM</name>
<dbReference type="InterPro" id="IPR059000">
    <property type="entry name" value="ATPase_P-type_domA"/>
</dbReference>
<dbReference type="EC" id="7.2.2.21" evidence="8"/>
<accession>E6MGU6</accession>
<keyword evidence="4 10" id="KW-0812">Transmembrane</keyword>
<comment type="similarity">
    <text evidence="2 10">Belongs to the cation transport ATPase (P-type) (TC 3.A.3) family. Type IB subfamily.</text>
</comment>
<dbReference type="SFLD" id="SFLDS00003">
    <property type="entry name" value="Haloacid_Dehalogenase"/>
    <property type="match status" value="1"/>
</dbReference>
<dbReference type="PRINTS" id="PR00120">
    <property type="entry name" value="HATPASE"/>
</dbReference>
<dbReference type="Pfam" id="PF00702">
    <property type="entry name" value="Hydrolase"/>
    <property type="match status" value="1"/>
</dbReference>
<evidence type="ECO:0000256" key="1">
    <source>
        <dbReference type="ARBA" id="ARBA00004141"/>
    </source>
</evidence>
<organism evidence="12 13">
    <name type="scientific">Pseudoramibacter alactolyticus ATCC 23263</name>
    <dbReference type="NCBI Taxonomy" id="887929"/>
    <lineage>
        <taxon>Bacteria</taxon>
        <taxon>Bacillati</taxon>
        <taxon>Bacillota</taxon>
        <taxon>Clostridia</taxon>
        <taxon>Eubacteriales</taxon>
        <taxon>Eubacteriaceae</taxon>
        <taxon>Pseudoramibacter</taxon>
    </lineage>
</organism>
<comment type="caution">
    <text evidence="12">The sequence shown here is derived from an EMBL/GenBank/DDBJ whole genome shotgun (WGS) entry which is preliminary data.</text>
</comment>
<dbReference type="SUPFAM" id="SSF56784">
    <property type="entry name" value="HAD-like"/>
    <property type="match status" value="1"/>
</dbReference>
<dbReference type="Pfam" id="PF00122">
    <property type="entry name" value="E1-E2_ATPase"/>
    <property type="match status" value="1"/>
</dbReference>
<dbReference type="AlphaFoldDB" id="E6MGU6"/>
<dbReference type="InterPro" id="IPR018303">
    <property type="entry name" value="ATPase_P-typ_P_site"/>
</dbReference>
<sequence length="696" mass="75262">MEKFLIAHDICGRMRVRLPYPVSFREADAIRWVLMRTEGVDDVKIMIRTADIVVFYHGDRERVIRALEGIDLSNQALIEKAPDSGLEISSRYWDKMVSAVAGRVLRWAFLPAGIRGVLALINSLPYIVKGVKALFSGKGLTVEVLDASALTAAIVTADFKTASSVSFLLKIGEILEEWTYKKSVSDLANSMALNVGKVWAVQPDGSSVETGIDEINVDDLIRVEVGSMIPLDGTVVTGEAMVNQAAMTGESVPVRKTAESTVYAGTVVEEGSLTIRVRTAMGETRYEKIIGMIEDSEKLKSEAQGRAENLADRLVPYTFAGALLTGLLTRNVTKAVSVLMVDYSCALKLSVPIAVLSGMREASSHHITVKGGKFLENIAKADTIIFDKTGTLTKATPTLKEVVVTDGRSETEMLRIAACLEEHFPHSMANAVVRGAEERGITHEEMHSKVEYIVAHGIASTIDGARVVIGSHHFVLEDEAIHVSQKAQAILDSLSPYYSHLYLGINGELTAVICIEDPLRAEVPDVVGRLKAAGVGKIVMMTGDSERTARAIAAKAGLSEYHAEVLPEDKARYVEAEKTLGRTVMMVGDGINDSPALSAADVGVAIAEGADIAREIADVTISEDDLYQLVVLKQLANRLMNRLTNNRRFIVGFNTAIIFGGVFGIFMPGLAAILHNSSTVGICLYNMTNVLKDDVA</sequence>
<comment type="catalytic activity">
    <reaction evidence="9">
        <text>Cd(2+)(in) + ATP + H2O = Cd(2+)(out) + ADP + phosphate + H(+)</text>
        <dbReference type="Rhea" id="RHEA:12132"/>
        <dbReference type="ChEBI" id="CHEBI:15377"/>
        <dbReference type="ChEBI" id="CHEBI:15378"/>
        <dbReference type="ChEBI" id="CHEBI:30616"/>
        <dbReference type="ChEBI" id="CHEBI:43474"/>
        <dbReference type="ChEBI" id="CHEBI:48775"/>
        <dbReference type="ChEBI" id="CHEBI:456216"/>
        <dbReference type="EC" id="7.2.2.21"/>
    </reaction>
</comment>
<evidence type="ECO:0000313" key="13">
    <source>
        <dbReference type="Proteomes" id="UP000004754"/>
    </source>
</evidence>
<dbReference type="EMBL" id="AEQN01000016">
    <property type="protein sequence ID" value="EFV01836.1"/>
    <property type="molecule type" value="Genomic_DNA"/>
</dbReference>
<dbReference type="GO" id="GO:0016887">
    <property type="term" value="F:ATP hydrolysis activity"/>
    <property type="evidence" value="ECO:0007669"/>
    <property type="project" value="InterPro"/>
</dbReference>
<evidence type="ECO:0000256" key="7">
    <source>
        <dbReference type="ARBA" id="ARBA00023136"/>
    </source>
</evidence>
<dbReference type="GO" id="GO:0008551">
    <property type="term" value="F:P-type cadmium transporter activity"/>
    <property type="evidence" value="ECO:0007669"/>
    <property type="project" value="UniProtKB-EC"/>
</dbReference>
<proteinExistence type="inferred from homology"/>
<dbReference type="eggNOG" id="COG2217">
    <property type="taxonomic scope" value="Bacteria"/>
</dbReference>
<evidence type="ECO:0000256" key="4">
    <source>
        <dbReference type="ARBA" id="ARBA00022692"/>
    </source>
</evidence>
<evidence type="ECO:0000256" key="8">
    <source>
        <dbReference type="ARBA" id="ARBA00039103"/>
    </source>
</evidence>
<dbReference type="SFLD" id="SFLDG00002">
    <property type="entry name" value="C1.7:_P-type_atpase_like"/>
    <property type="match status" value="1"/>
</dbReference>
<evidence type="ECO:0000256" key="10">
    <source>
        <dbReference type="RuleBase" id="RU362081"/>
    </source>
</evidence>
<keyword evidence="13" id="KW-1185">Reference proteome</keyword>
<dbReference type="NCBIfam" id="TIGR01494">
    <property type="entry name" value="ATPase_P-type"/>
    <property type="match status" value="1"/>
</dbReference>
<comment type="subcellular location">
    <subcellularLocation>
        <location evidence="10">Cell membrane</location>
    </subcellularLocation>
    <subcellularLocation>
        <location evidence="1">Membrane</location>
        <topology evidence="1">Multi-pass membrane protein</topology>
    </subcellularLocation>
</comment>
<evidence type="ECO:0000256" key="5">
    <source>
        <dbReference type="ARBA" id="ARBA00022967"/>
    </source>
</evidence>
<feature type="domain" description="P-type ATPase A" evidence="11">
    <location>
        <begin position="201"/>
        <end position="294"/>
    </location>
</feature>
<comment type="caution">
    <text evidence="10">Lacks conserved residue(s) required for the propagation of feature annotation.</text>
</comment>
<dbReference type="Gene3D" id="3.40.50.1000">
    <property type="entry name" value="HAD superfamily/HAD-like"/>
    <property type="match status" value="1"/>
</dbReference>
<protein>
    <recommendedName>
        <fullName evidence="8">Cd(2+)-exporting ATPase</fullName>
        <ecNumber evidence="8">7.2.2.21</ecNumber>
    </recommendedName>
</protein>
<evidence type="ECO:0000256" key="9">
    <source>
        <dbReference type="ARBA" id="ARBA00049338"/>
    </source>
</evidence>
<dbReference type="RefSeq" id="WP_006598653.1">
    <property type="nucleotide sequence ID" value="NZ_GL622359.1"/>
</dbReference>
<gene>
    <name evidence="12" type="ORF">HMP0721_1229</name>
</gene>
<evidence type="ECO:0000256" key="6">
    <source>
        <dbReference type="ARBA" id="ARBA00022989"/>
    </source>
</evidence>
<keyword evidence="10" id="KW-0479">Metal-binding</keyword>
<dbReference type="Gene3D" id="3.40.1110.10">
    <property type="entry name" value="Calcium-transporting ATPase, cytoplasmic domain N"/>
    <property type="match status" value="1"/>
</dbReference>
<dbReference type="PANTHER" id="PTHR48085:SF5">
    <property type="entry name" value="CADMIUM_ZINC-TRANSPORTING ATPASE HMA4-RELATED"/>
    <property type="match status" value="1"/>
</dbReference>
<dbReference type="InterPro" id="IPR051014">
    <property type="entry name" value="Cation_Transport_ATPase_IB"/>
</dbReference>
<dbReference type="GO" id="GO:0046872">
    <property type="term" value="F:metal ion binding"/>
    <property type="evidence" value="ECO:0007669"/>
    <property type="project" value="UniProtKB-KW"/>
</dbReference>
<dbReference type="InterPro" id="IPR044492">
    <property type="entry name" value="P_typ_ATPase_HD_dom"/>
</dbReference>
<evidence type="ECO:0000259" key="11">
    <source>
        <dbReference type="Pfam" id="PF00122"/>
    </source>
</evidence>
<keyword evidence="6 10" id="KW-1133">Transmembrane helix</keyword>
<evidence type="ECO:0000256" key="3">
    <source>
        <dbReference type="ARBA" id="ARBA00022539"/>
    </source>
</evidence>
<dbReference type="GO" id="GO:0005886">
    <property type="term" value="C:plasma membrane"/>
    <property type="evidence" value="ECO:0007669"/>
    <property type="project" value="UniProtKB-SubCell"/>
</dbReference>
<dbReference type="GO" id="GO:0005524">
    <property type="term" value="F:ATP binding"/>
    <property type="evidence" value="ECO:0007669"/>
    <property type="project" value="UniProtKB-UniRule"/>
</dbReference>
<dbReference type="SUPFAM" id="SSF81653">
    <property type="entry name" value="Calcium ATPase, transduction domain A"/>
    <property type="match status" value="1"/>
</dbReference>
<evidence type="ECO:0000313" key="12">
    <source>
        <dbReference type="EMBL" id="EFV01836.1"/>
    </source>
</evidence>
<keyword evidence="10" id="KW-0067">ATP-binding</keyword>
<dbReference type="Gene3D" id="2.70.150.10">
    <property type="entry name" value="Calcium-transporting ATPase, cytoplasmic transduction domain A"/>
    <property type="match status" value="1"/>
</dbReference>
<keyword evidence="7 10" id="KW-0472">Membrane</keyword>
<dbReference type="InterPro" id="IPR008250">
    <property type="entry name" value="ATPase_P-typ_transduc_dom_A_sf"/>
</dbReference>
<dbReference type="PRINTS" id="PR00119">
    <property type="entry name" value="CATATPASE"/>
</dbReference>
<dbReference type="InterPro" id="IPR023299">
    <property type="entry name" value="ATPase_P-typ_cyto_dom_N"/>
</dbReference>
<keyword evidence="10" id="KW-1003">Cell membrane</keyword>
<dbReference type="InterPro" id="IPR036412">
    <property type="entry name" value="HAD-like_sf"/>
</dbReference>
<dbReference type="PANTHER" id="PTHR48085">
    <property type="entry name" value="CADMIUM/ZINC-TRANSPORTING ATPASE HMA2-RELATED"/>
    <property type="match status" value="1"/>
</dbReference>
<keyword evidence="3" id="KW-0104">Cadmium</keyword>
<reference evidence="12 13" key="1">
    <citation type="submission" date="2010-12" db="EMBL/GenBank/DDBJ databases">
        <authorList>
            <person name="Muzny D."/>
            <person name="Qin X."/>
            <person name="Deng J."/>
            <person name="Jiang H."/>
            <person name="Liu Y."/>
            <person name="Qu J."/>
            <person name="Song X.-Z."/>
            <person name="Zhang L."/>
            <person name="Thornton R."/>
            <person name="Coyle M."/>
            <person name="Francisco L."/>
            <person name="Jackson L."/>
            <person name="Javaid M."/>
            <person name="Korchina V."/>
            <person name="Kovar C."/>
            <person name="Mata R."/>
            <person name="Mathew T."/>
            <person name="Ngo R."/>
            <person name="Nguyen L."/>
            <person name="Nguyen N."/>
            <person name="Okwuonu G."/>
            <person name="Ongeri F."/>
            <person name="Pham C."/>
            <person name="Simmons D."/>
            <person name="Wilczek-Boney K."/>
            <person name="Hale W."/>
            <person name="Jakkamsetti A."/>
            <person name="Pham P."/>
            <person name="Ruth R."/>
            <person name="San Lucas F."/>
            <person name="Warren J."/>
            <person name="Zhang J."/>
            <person name="Zhao Z."/>
            <person name="Zhou C."/>
            <person name="Zhu D."/>
            <person name="Lee S."/>
            <person name="Bess C."/>
            <person name="Blankenburg K."/>
            <person name="Forbes L."/>
            <person name="Fu Q."/>
            <person name="Gubbala S."/>
            <person name="Hirani K."/>
            <person name="Jayaseelan J.C."/>
            <person name="Lara F."/>
            <person name="Munidasa M."/>
            <person name="Palculict T."/>
            <person name="Patil S."/>
            <person name="Pu L.-L."/>
            <person name="Saada N."/>
            <person name="Tang L."/>
            <person name="Weissenberger G."/>
            <person name="Zhu Y."/>
            <person name="Hemphill L."/>
            <person name="Shang Y."/>
            <person name="Youmans B."/>
            <person name="Ayvaz T."/>
            <person name="Ross M."/>
            <person name="Santibanez J."/>
            <person name="Aqrawi P."/>
            <person name="Gross S."/>
            <person name="Joshi V."/>
            <person name="Fowler G."/>
            <person name="Nazareth L."/>
            <person name="Reid J."/>
            <person name="Worley K."/>
            <person name="Petrosino J."/>
            <person name="Highlander S."/>
            <person name="Gibbs R."/>
        </authorList>
    </citation>
    <scope>NUCLEOTIDE SEQUENCE [LARGE SCALE GENOMIC DNA]</scope>
    <source>
        <strain evidence="12 13">ATCC 23263</strain>
    </source>
</reference>
<dbReference type="HOGENOM" id="CLU_001771_6_3_9"/>
<dbReference type="NCBIfam" id="TIGR01525">
    <property type="entry name" value="ATPase-IB_hvy"/>
    <property type="match status" value="1"/>
</dbReference>
<keyword evidence="12" id="KW-0378">Hydrolase</keyword>
<keyword evidence="5" id="KW-1278">Translocase</keyword>
<dbReference type="SFLD" id="SFLDF00027">
    <property type="entry name" value="p-type_atpase"/>
    <property type="match status" value="1"/>
</dbReference>
<feature type="transmembrane region" description="Helical" evidence="10">
    <location>
        <begin position="649"/>
        <end position="674"/>
    </location>
</feature>